<dbReference type="GO" id="GO:0005975">
    <property type="term" value="P:carbohydrate metabolic process"/>
    <property type="evidence" value="ECO:0007669"/>
    <property type="project" value="InterPro"/>
</dbReference>
<dbReference type="Pfam" id="PF03033">
    <property type="entry name" value="Glyco_transf_28"/>
    <property type="match status" value="1"/>
</dbReference>
<dbReference type="GO" id="GO:0033072">
    <property type="term" value="P:vancomycin biosynthetic process"/>
    <property type="evidence" value="ECO:0007669"/>
    <property type="project" value="UniProtKB-ARBA"/>
</dbReference>
<dbReference type="InterPro" id="IPR002213">
    <property type="entry name" value="UDP_glucos_trans"/>
</dbReference>
<dbReference type="EMBL" id="CP036318">
    <property type="protein sequence ID" value="QDV58078.1"/>
    <property type="molecule type" value="Genomic_DNA"/>
</dbReference>
<dbReference type="Pfam" id="PF06722">
    <property type="entry name" value="EryCIII-like_C"/>
    <property type="match status" value="1"/>
</dbReference>
<organism evidence="3 4">
    <name type="scientific">Rosistilla oblonga</name>
    <dbReference type="NCBI Taxonomy" id="2527990"/>
    <lineage>
        <taxon>Bacteria</taxon>
        <taxon>Pseudomonadati</taxon>
        <taxon>Planctomycetota</taxon>
        <taxon>Planctomycetia</taxon>
        <taxon>Pirellulales</taxon>
        <taxon>Pirellulaceae</taxon>
        <taxon>Rosistilla</taxon>
    </lineage>
</organism>
<dbReference type="InterPro" id="IPR004276">
    <property type="entry name" value="GlycoTrans_28_N"/>
</dbReference>
<dbReference type="Proteomes" id="UP000316770">
    <property type="component" value="Chromosome"/>
</dbReference>
<evidence type="ECO:0000313" key="3">
    <source>
        <dbReference type="EMBL" id="QDV58078.1"/>
    </source>
</evidence>
<dbReference type="RefSeq" id="WP_145288079.1">
    <property type="nucleotide sequence ID" value="NZ_CP036318.1"/>
</dbReference>
<feature type="domain" description="Glycosyltransferase family 28 N-terminal" evidence="1">
    <location>
        <begin position="12"/>
        <end position="81"/>
    </location>
</feature>
<feature type="domain" description="Erythromycin biosynthesis protein CIII-like C-terminal" evidence="2">
    <location>
        <begin position="307"/>
        <end position="413"/>
    </location>
</feature>
<dbReference type="InterPro" id="IPR050426">
    <property type="entry name" value="Glycosyltransferase_28"/>
</dbReference>
<keyword evidence="4" id="KW-1185">Reference proteome</keyword>
<dbReference type="Gene3D" id="3.40.50.2000">
    <property type="entry name" value="Glycogen Phosphorylase B"/>
    <property type="match status" value="2"/>
</dbReference>
<accession>A0A518IYC0</accession>
<dbReference type="CDD" id="cd03784">
    <property type="entry name" value="GT1_Gtf-like"/>
    <property type="match status" value="1"/>
</dbReference>
<proteinExistence type="predicted"/>
<dbReference type="GO" id="GO:0016829">
    <property type="term" value="F:lyase activity"/>
    <property type="evidence" value="ECO:0007669"/>
    <property type="project" value="UniProtKB-KW"/>
</dbReference>
<keyword evidence="3" id="KW-0456">Lyase</keyword>
<keyword evidence="3" id="KW-0808">Transferase</keyword>
<evidence type="ECO:0000313" key="4">
    <source>
        <dbReference type="Proteomes" id="UP000316770"/>
    </source>
</evidence>
<gene>
    <name evidence="3" type="ORF">Mal33_40950</name>
</gene>
<reference evidence="3 4" key="1">
    <citation type="submission" date="2019-02" db="EMBL/GenBank/DDBJ databases">
        <title>Deep-cultivation of Planctomycetes and their phenomic and genomic characterization uncovers novel biology.</title>
        <authorList>
            <person name="Wiegand S."/>
            <person name="Jogler M."/>
            <person name="Boedeker C."/>
            <person name="Pinto D."/>
            <person name="Vollmers J."/>
            <person name="Rivas-Marin E."/>
            <person name="Kohn T."/>
            <person name="Peeters S.H."/>
            <person name="Heuer A."/>
            <person name="Rast P."/>
            <person name="Oberbeckmann S."/>
            <person name="Bunk B."/>
            <person name="Jeske O."/>
            <person name="Meyerdierks A."/>
            <person name="Storesund J.E."/>
            <person name="Kallscheuer N."/>
            <person name="Luecker S."/>
            <person name="Lage O.M."/>
            <person name="Pohl T."/>
            <person name="Merkel B.J."/>
            <person name="Hornburger P."/>
            <person name="Mueller R.-W."/>
            <person name="Bruemmer F."/>
            <person name="Labrenz M."/>
            <person name="Spormann A.M."/>
            <person name="Op den Camp H."/>
            <person name="Overmann J."/>
            <person name="Amann R."/>
            <person name="Jetten M.S.M."/>
            <person name="Mascher T."/>
            <person name="Medema M.H."/>
            <person name="Devos D.P."/>
            <person name="Kaster A.-K."/>
            <person name="Ovreas L."/>
            <person name="Rohde M."/>
            <person name="Galperin M.Y."/>
            <person name="Jogler C."/>
        </authorList>
    </citation>
    <scope>NUCLEOTIDE SEQUENCE [LARGE SCALE GENOMIC DNA]</scope>
    <source>
        <strain evidence="3 4">Mal33</strain>
    </source>
</reference>
<dbReference type="GO" id="GO:0016758">
    <property type="term" value="F:hexosyltransferase activity"/>
    <property type="evidence" value="ECO:0007669"/>
    <property type="project" value="InterPro"/>
</dbReference>
<dbReference type="PANTHER" id="PTHR48050:SF13">
    <property type="entry name" value="STEROL 3-BETA-GLUCOSYLTRANSFERASE UGT80A2"/>
    <property type="match status" value="1"/>
</dbReference>
<dbReference type="SUPFAM" id="SSF53756">
    <property type="entry name" value="UDP-Glycosyltransferase/glycogen phosphorylase"/>
    <property type="match status" value="1"/>
</dbReference>
<evidence type="ECO:0000259" key="2">
    <source>
        <dbReference type="Pfam" id="PF06722"/>
    </source>
</evidence>
<dbReference type="GO" id="GO:0008194">
    <property type="term" value="F:UDP-glycosyltransferase activity"/>
    <property type="evidence" value="ECO:0007669"/>
    <property type="project" value="InterPro"/>
</dbReference>
<dbReference type="PANTHER" id="PTHR48050">
    <property type="entry name" value="STEROL 3-BETA-GLUCOSYLTRANSFERASE"/>
    <property type="match status" value="1"/>
</dbReference>
<protein>
    <submittedName>
        <fullName evidence="3">MurG-like transferase</fullName>
        <ecNumber evidence="3">4.3.3.5</ecNumber>
    </submittedName>
</protein>
<dbReference type="InterPro" id="IPR010610">
    <property type="entry name" value="EryCIII-like_C"/>
</dbReference>
<dbReference type="EC" id="4.3.3.5" evidence="3"/>
<sequence length="439" mass="48851">MPTANSNQPLAIVSAFGSRGDVNPMLALARELHRRGWRILFLTSAPYQALAEAAGFDSQSLVSQEEFDAFITKPGLWQPIQGLRVVLGETATMLLEPTFELLRDRVEPGNTILVTHPLDFASRIYRDLHPDLPLIGTVLAPMAIRTPRDPAKLTGWPIEISRPAWLVEASYHAADWLFIRKWLGRPVNRFRKQQGLPPIDRVLKSWYLSPDLVLGLFPDWFAPRPDQRPPQLQCTGFPLEDAAGEMAAENIAAVQAIRDQHGQPPVVFAPGTANRQAADYFQIATDVCQALEIPAILQTEFPQQLPKRLPPNVVHKSYLPFRALLPHCRAIVHHGGIGTTSQSLAAGTPQLVVPMAFDQFDNARRVERLGCGKSLLQRKLSQRRLTQQLADLLADDTTRPRCHELRDRMKTNDTVGQSVDAIERLAIAKGVLPHPTGDN</sequence>
<name>A0A518IYC0_9BACT</name>
<evidence type="ECO:0000259" key="1">
    <source>
        <dbReference type="Pfam" id="PF03033"/>
    </source>
</evidence>
<dbReference type="AlphaFoldDB" id="A0A518IYC0"/>